<dbReference type="Proteomes" id="UP001589733">
    <property type="component" value="Unassembled WGS sequence"/>
</dbReference>
<dbReference type="CDD" id="cd07996">
    <property type="entry name" value="WGR_MMR_like"/>
    <property type="match status" value="1"/>
</dbReference>
<dbReference type="InterPro" id="IPR008893">
    <property type="entry name" value="WGR_domain"/>
</dbReference>
<sequence length="471" mass="51090">MERTYLEYSDPHGAEHKFYEVTVDGSDLTIRYGRIGSEGQQQAKTFPTPEQATAEAAKKIAEKRRKKYEDAVQGVRQKRTVVRREITESRVTVKKTAPLLWRFNSGATAFGIFVDAQQAWVGNEDGEVYALTLDGELNLKFKLPDGVKCLVRDGQWTFAGCDDGNVYDLSGKLPFVAYEVDSQAALLWLDVYQGILGAGDVQGGVYAFDAESDQQWGNVSGEADGTWMVRVDDVGVYYGHSEGVGMFDRASGLALWECKTRGDVLFGWQEGASVYAGTSAGLVQRFSKAGQHEADYQCDGGILSCATSGGGQFVFAGDSAGAVYCFTADGTRLWKLGSGCGSALSMQYFQERLYLVTTTGFLAAVDASAEAIASAQQGVTPQVRDVKLALMEARAPQTTLPIITDAGGGTVLLCVREGGKLRVRAVGEGYLAWNVQFPRDLREEGARYVVDGLLDAGGFYRVVGEPRRLNN</sequence>
<protein>
    <submittedName>
        <fullName evidence="3">WGR domain-containing protein</fullName>
    </submittedName>
</protein>
<reference evidence="3 4" key="1">
    <citation type="submission" date="2024-09" db="EMBL/GenBank/DDBJ databases">
        <authorList>
            <person name="Sun Q."/>
            <person name="Mori K."/>
        </authorList>
    </citation>
    <scope>NUCLEOTIDE SEQUENCE [LARGE SCALE GENOMIC DNA]</scope>
    <source>
        <strain evidence="3 4">JCM 13503</strain>
    </source>
</reference>
<keyword evidence="1" id="KW-0175">Coiled coil</keyword>
<proteinExistence type="predicted"/>
<evidence type="ECO:0000256" key="1">
    <source>
        <dbReference type="SAM" id="Coils"/>
    </source>
</evidence>
<evidence type="ECO:0000313" key="4">
    <source>
        <dbReference type="Proteomes" id="UP001589733"/>
    </source>
</evidence>
<dbReference type="PANTHER" id="PTHR30634:SF13">
    <property type="entry name" value="PROTEIN YEHF"/>
    <property type="match status" value="1"/>
</dbReference>
<dbReference type="InterPro" id="IPR050458">
    <property type="entry name" value="LolB"/>
</dbReference>
<dbReference type="InterPro" id="IPR011047">
    <property type="entry name" value="Quinoprotein_ADH-like_sf"/>
</dbReference>
<feature type="domain" description="WGR" evidence="2">
    <location>
        <begin position="1"/>
        <end position="81"/>
    </location>
</feature>
<dbReference type="Pfam" id="PF05406">
    <property type="entry name" value="WGR"/>
    <property type="match status" value="1"/>
</dbReference>
<comment type="caution">
    <text evidence="3">The sequence shown here is derived from an EMBL/GenBank/DDBJ whole genome shotgun (WGS) entry which is preliminary data.</text>
</comment>
<dbReference type="InterPro" id="IPR036930">
    <property type="entry name" value="WGR_dom_sf"/>
</dbReference>
<gene>
    <name evidence="3" type="ORF">ACFFLM_23055</name>
</gene>
<dbReference type="PANTHER" id="PTHR30634">
    <property type="entry name" value="OUTER MEMBRANE LOLAB LIPOPROTEIN INSERTION APPARATUS"/>
    <property type="match status" value="1"/>
</dbReference>
<evidence type="ECO:0000259" key="2">
    <source>
        <dbReference type="PROSITE" id="PS51977"/>
    </source>
</evidence>
<name>A0ABV6B4Z9_9DEIO</name>
<dbReference type="Gene3D" id="2.20.140.10">
    <property type="entry name" value="WGR domain"/>
    <property type="match status" value="1"/>
</dbReference>
<dbReference type="InterPro" id="IPR049809">
    <property type="entry name" value="YehF/YfeS-like_WGR"/>
</dbReference>
<dbReference type="SMART" id="SM00773">
    <property type="entry name" value="WGR"/>
    <property type="match status" value="1"/>
</dbReference>
<dbReference type="Gene3D" id="2.130.10.10">
    <property type="entry name" value="YVTN repeat-like/Quinoprotein amine dehydrogenase"/>
    <property type="match status" value="1"/>
</dbReference>
<feature type="coiled-coil region" evidence="1">
    <location>
        <begin position="51"/>
        <end position="78"/>
    </location>
</feature>
<evidence type="ECO:0000313" key="3">
    <source>
        <dbReference type="EMBL" id="MFB9994833.1"/>
    </source>
</evidence>
<dbReference type="SUPFAM" id="SSF142921">
    <property type="entry name" value="WGR domain-like"/>
    <property type="match status" value="1"/>
</dbReference>
<dbReference type="InterPro" id="IPR015943">
    <property type="entry name" value="WD40/YVTN_repeat-like_dom_sf"/>
</dbReference>
<keyword evidence="4" id="KW-1185">Reference proteome</keyword>
<dbReference type="PROSITE" id="PS51977">
    <property type="entry name" value="WGR"/>
    <property type="match status" value="1"/>
</dbReference>
<dbReference type="RefSeq" id="WP_380016170.1">
    <property type="nucleotide sequence ID" value="NZ_JBHLYR010000066.1"/>
</dbReference>
<accession>A0ABV6B4Z9</accession>
<dbReference type="EMBL" id="JBHLYR010000066">
    <property type="protein sequence ID" value="MFB9994833.1"/>
    <property type="molecule type" value="Genomic_DNA"/>
</dbReference>
<dbReference type="SUPFAM" id="SSF50998">
    <property type="entry name" value="Quinoprotein alcohol dehydrogenase-like"/>
    <property type="match status" value="1"/>
</dbReference>
<organism evidence="3 4">
    <name type="scientific">Deinococcus oregonensis</name>
    <dbReference type="NCBI Taxonomy" id="1805970"/>
    <lineage>
        <taxon>Bacteria</taxon>
        <taxon>Thermotogati</taxon>
        <taxon>Deinococcota</taxon>
        <taxon>Deinococci</taxon>
        <taxon>Deinococcales</taxon>
        <taxon>Deinococcaceae</taxon>
        <taxon>Deinococcus</taxon>
    </lineage>
</organism>